<dbReference type="PROSITE" id="PS50949">
    <property type="entry name" value="HTH_GNTR"/>
    <property type="match status" value="1"/>
</dbReference>
<dbReference type="SUPFAM" id="SSF46785">
    <property type="entry name" value="Winged helix' DNA-binding domain"/>
    <property type="match status" value="1"/>
</dbReference>
<feature type="region of interest" description="Disordered" evidence="4">
    <location>
        <begin position="230"/>
        <end position="254"/>
    </location>
</feature>
<evidence type="ECO:0000259" key="5">
    <source>
        <dbReference type="PROSITE" id="PS50949"/>
    </source>
</evidence>
<name>A0A401G2A0_9BACT</name>
<dbReference type="EMBL" id="BEXT01000001">
    <property type="protein sequence ID" value="GBC63325.1"/>
    <property type="molecule type" value="Genomic_DNA"/>
</dbReference>
<dbReference type="InterPro" id="IPR011711">
    <property type="entry name" value="GntR_C"/>
</dbReference>
<dbReference type="PANTHER" id="PTHR43537">
    <property type="entry name" value="TRANSCRIPTIONAL REGULATOR, GNTR FAMILY"/>
    <property type="match status" value="1"/>
</dbReference>
<keyword evidence="7" id="KW-1185">Reference proteome</keyword>
<dbReference type="SMART" id="SM00345">
    <property type="entry name" value="HTH_GNTR"/>
    <property type="match status" value="1"/>
</dbReference>
<feature type="domain" description="HTH gntR-type" evidence="5">
    <location>
        <begin position="11"/>
        <end position="79"/>
    </location>
</feature>
<comment type="caution">
    <text evidence="6">The sequence shown here is derived from an EMBL/GenBank/DDBJ whole genome shotgun (WGS) entry which is preliminary data.</text>
</comment>
<dbReference type="GO" id="GO:0003700">
    <property type="term" value="F:DNA-binding transcription factor activity"/>
    <property type="evidence" value="ECO:0007669"/>
    <property type="project" value="InterPro"/>
</dbReference>
<dbReference type="PANTHER" id="PTHR43537:SF5">
    <property type="entry name" value="UXU OPERON TRANSCRIPTIONAL REGULATOR"/>
    <property type="match status" value="1"/>
</dbReference>
<dbReference type="AlphaFoldDB" id="A0A401G2A0"/>
<evidence type="ECO:0000256" key="1">
    <source>
        <dbReference type="ARBA" id="ARBA00023015"/>
    </source>
</evidence>
<dbReference type="OrthoDB" id="5343675at2"/>
<dbReference type="InterPro" id="IPR008920">
    <property type="entry name" value="TF_FadR/GntR_C"/>
</dbReference>
<dbReference type="InterPro" id="IPR036390">
    <property type="entry name" value="WH_DNA-bd_sf"/>
</dbReference>
<dbReference type="Pfam" id="PF07729">
    <property type="entry name" value="FCD"/>
    <property type="match status" value="1"/>
</dbReference>
<dbReference type="PRINTS" id="PR00035">
    <property type="entry name" value="HTHGNTR"/>
</dbReference>
<sequence length="254" mass="28672">MAAPDTHHKNRRLYESVAQQIEALIRSSGFRPGDRLPPERTLAGTFSVSRNCVREAIRTLSEKKILESRRGDGTYICAPDGSALADTLTRADRLRDARLRDIFEFRQLIEPQIAALAARNITPEQLDRLKILFFEQERKLLAGEDVSAPDMEFHRCLAAASGNRVIQEVIRALGPILSESRAGSLQTDQRKNESFRSHIRIIDALERGDADGACQAMRDHLRRVEQALFGDTPECPDQNNEQIKEIPEESDSKR</sequence>
<accession>A0A401G2A0</accession>
<reference evidence="7" key="1">
    <citation type="submission" date="2017-11" db="EMBL/GenBank/DDBJ databases">
        <authorList>
            <person name="Watanabe M."/>
            <person name="Kojima H."/>
        </authorList>
    </citation>
    <scope>NUCLEOTIDE SEQUENCE [LARGE SCALE GENOMIC DNA]</scope>
    <source>
        <strain evidence="7">Tokyo 01</strain>
    </source>
</reference>
<evidence type="ECO:0000256" key="2">
    <source>
        <dbReference type="ARBA" id="ARBA00023125"/>
    </source>
</evidence>
<dbReference type="GO" id="GO:0003677">
    <property type="term" value="F:DNA binding"/>
    <property type="evidence" value="ECO:0007669"/>
    <property type="project" value="UniProtKB-KW"/>
</dbReference>
<dbReference type="InterPro" id="IPR000524">
    <property type="entry name" value="Tscrpt_reg_HTH_GntR"/>
</dbReference>
<organism evidence="6 7">
    <name type="scientific">Desulfonema ishimotonii</name>
    <dbReference type="NCBI Taxonomy" id="45657"/>
    <lineage>
        <taxon>Bacteria</taxon>
        <taxon>Pseudomonadati</taxon>
        <taxon>Thermodesulfobacteriota</taxon>
        <taxon>Desulfobacteria</taxon>
        <taxon>Desulfobacterales</taxon>
        <taxon>Desulfococcaceae</taxon>
        <taxon>Desulfonema</taxon>
    </lineage>
</organism>
<dbReference type="SUPFAM" id="SSF48008">
    <property type="entry name" value="GntR ligand-binding domain-like"/>
    <property type="match status" value="1"/>
</dbReference>
<keyword evidence="3" id="KW-0804">Transcription</keyword>
<dbReference type="Proteomes" id="UP000288096">
    <property type="component" value="Unassembled WGS sequence"/>
</dbReference>
<reference evidence="7" key="2">
    <citation type="submission" date="2019-01" db="EMBL/GenBank/DDBJ databases">
        <title>Genome sequence of Desulfonema ishimotonii strain Tokyo 01.</title>
        <authorList>
            <person name="Fukui M."/>
        </authorList>
    </citation>
    <scope>NUCLEOTIDE SEQUENCE [LARGE SCALE GENOMIC DNA]</scope>
    <source>
        <strain evidence="7">Tokyo 01</strain>
    </source>
</reference>
<keyword evidence="2" id="KW-0238">DNA-binding</keyword>
<dbReference type="CDD" id="cd07377">
    <property type="entry name" value="WHTH_GntR"/>
    <property type="match status" value="1"/>
</dbReference>
<evidence type="ECO:0000313" key="7">
    <source>
        <dbReference type="Proteomes" id="UP000288096"/>
    </source>
</evidence>
<feature type="compositionally biased region" description="Basic and acidic residues" evidence="4">
    <location>
        <begin position="242"/>
        <end position="254"/>
    </location>
</feature>
<gene>
    <name evidence="6" type="ORF">DENIS_4319</name>
</gene>
<evidence type="ECO:0000313" key="6">
    <source>
        <dbReference type="EMBL" id="GBC63325.1"/>
    </source>
</evidence>
<evidence type="ECO:0000256" key="4">
    <source>
        <dbReference type="SAM" id="MobiDB-lite"/>
    </source>
</evidence>
<dbReference type="Pfam" id="PF00392">
    <property type="entry name" value="GntR"/>
    <property type="match status" value="1"/>
</dbReference>
<dbReference type="SMART" id="SM00895">
    <property type="entry name" value="FCD"/>
    <property type="match status" value="1"/>
</dbReference>
<dbReference type="RefSeq" id="WP_124330407.1">
    <property type="nucleotide sequence ID" value="NZ_BEXT01000001.1"/>
</dbReference>
<dbReference type="Gene3D" id="1.10.10.10">
    <property type="entry name" value="Winged helix-like DNA-binding domain superfamily/Winged helix DNA-binding domain"/>
    <property type="match status" value="1"/>
</dbReference>
<evidence type="ECO:0000256" key="3">
    <source>
        <dbReference type="ARBA" id="ARBA00023163"/>
    </source>
</evidence>
<keyword evidence="1" id="KW-0805">Transcription regulation</keyword>
<protein>
    <submittedName>
        <fullName evidence="6">FadR family transcriptional regulator</fullName>
    </submittedName>
</protein>
<dbReference type="InterPro" id="IPR036388">
    <property type="entry name" value="WH-like_DNA-bd_sf"/>
</dbReference>
<dbReference type="Gene3D" id="1.20.120.530">
    <property type="entry name" value="GntR ligand-binding domain-like"/>
    <property type="match status" value="1"/>
</dbReference>
<proteinExistence type="predicted"/>